<dbReference type="SUPFAM" id="SSF55781">
    <property type="entry name" value="GAF domain-like"/>
    <property type="match status" value="1"/>
</dbReference>
<evidence type="ECO:0000313" key="9">
    <source>
        <dbReference type="EMBL" id="TZG29008.1"/>
    </source>
</evidence>
<evidence type="ECO:0000259" key="7">
    <source>
        <dbReference type="PROSITE" id="PS50109"/>
    </source>
</evidence>
<evidence type="ECO:0000256" key="1">
    <source>
        <dbReference type="ARBA" id="ARBA00000085"/>
    </source>
</evidence>
<dbReference type="PROSITE" id="PS50109">
    <property type="entry name" value="HIS_KIN"/>
    <property type="match status" value="1"/>
</dbReference>
<dbReference type="SUPFAM" id="SSF47384">
    <property type="entry name" value="Homodimeric domain of signal transducing histidine kinase"/>
    <property type="match status" value="1"/>
</dbReference>
<name>A0A5D9CAN9_9SPHN</name>
<gene>
    <name evidence="9" type="ORF">FYJ91_02380</name>
</gene>
<evidence type="ECO:0000259" key="8">
    <source>
        <dbReference type="PROSITE" id="PS50110"/>
    </source>
</evidence>
<dbReference type="Gene3D" id="3.30.450.40">
    <property type="match status" value="1"/>
</dbReference>
<dbReference type="SUPFAM" id="SSF52172">
    <property type="entry name" value="CheY-like"/>
    <property type="match status" value="1"/>
</dbReference>
<dbReference type="InterPro" id="IPR029016">
    <property type="entry name" value="GAF-like_dom_sf"/>
</dbReference>
<keyword evidence="10" id="KW-1185">Reference proteome</keyword>
<dbReference type="RefSeq" id="WP_149520670.1">
    <property type="nucleotide sequence ID" value="NZ_VTOU01000001.1"/>
</dbReference>
<dbReference type="Gene3D" id="1.10.287.130">
    <property type="match status" value="1"/>
</dbReference>
<dbReference type="InterPro" id="IPR005467">
    <property type="entry name" value="His_kinase_dom"/>
</dbReference>
<dbReference type="AlphaFoldDB" id="A0A5D9CAN9"/>
<feature type="domain" description="Histidine kinase" evidence="7">
    <location>
        <begin position="217"/>
        <end position="437"/>
    </location>
</feature>
<dbReference type="PRINTS" id="PR00344">
    <property type="entry name" value="BCTRLSENSOR"/>
</dbReference>
<keyword evidence="4" id="KW-0808">Transferase</keyword>
<protein>
    <recommendedName>
        <fullName evidence="2">histidine kinase</fullName>
        <ecNumber evidence="2">2.7.13.3</ecNumber>
    </recommendedName>
</protein>
<organism evidence="9 10">
    <name type="scientific">Sphingomonas montanisoli</name>
    <dbReference type="NCBI Taxonomy" id="2606412"/>
    <lineage>
        <taxon>Bacteria</taxon>
        <taxon>Pseudomonadati</taxon>
        <taxon>Pseudomonadota</taxon>
        <taxon>Alphaproteobacteria</taxon>
        <taxon>Sphingomonadales</taxon>
        <taxon>Sphingomonadaceae</taxon>
        <taxon>Sphingomonas</taxon>
    </lineage>
</organism>
<dbReference type="EMBL" id="VTOU01000001">
    <property type="protein sequence ID" value="TZG29008.1"/>
    <property type="molecule type" value="Genomic_DNA"/>
</dbReference>
<reference evidence="9 10" key="1">
    <citation type="submission" date="2019-08" db="EMBL/GenBank/DDBJ databases">
        <authorList>
            <person name="Wang G."/>
            <person name="Xu Z."/>
        </authorList>
    </citation>
    <scope>NUCLEOTIDE SEQUENCE [LARGE SCALE GENOMIC DNA]</scope>
    <source>
        <strain evidence="9 10">ZX</strain>
    </source>
</reference>
<dbReference type="SMART" id="SM00388">
    <property type="entry name" value="HisKA"/>
    <property type="match status" value="1"/>
</dbReference>
<dbReference type="Pfam" id="PF13185">
    <property type="entry name" value="GAF_2"/>
    <property type="match status" value="1"/>
</dbReference>
<proteinExistence type="predicted"/>
<feature type="domain" description="Response regulatory" evidence="8">
    <location>
        <begin position="457"/>
        <end position="567"/>
    </location>
</feature>
<dbReference type="Proteomes" id="UP000322077">
    <property type="component" value="Unassembled WGS sequence"/>
</dbReference>
<accession>A0A5D9CAN9</accession>
<dbReference type="InterPro" id="IPR036097">
    <property type="entry name" value="HisK_dim/P_sf"/>
</dbReference>
<dbReference type="SUPFAM" id="SSF55874">
    <property type="entry name" value="ATPase domain of HSP90 chaperone/DNA topoisomerase II/histidine kinase"/>
    <property type="match status" value="1"/>
</dbReference>
<dbReference type="PANTHER" id="PTHR43065">
    <property type="entry name" value="SENSOR HISTIDINE KINASE"/>
    <property type="match status" value="1"/>
</dbReference>
<comment type="catalytic activity">
    <reaction evidence="1">
        <text>ATP + protein L-histidine = ADP + protein N-phospho-L-histidine.</text>
        <dbReference type="EC" id="2.7.13.3"/>
    </reaction>
</comment>
<dbReference type="InterPro" id="IPR003661">
    <property type="entry name" value="HisK_dim/P_dom"/>
</dbReference>
<dbReference type="Pfam" id="PF00072">
    <property type="entry name" value="Response_reg"/>
    <property type="match status" value="1"/>
</dbReference>
<evidence type="ECO:0000256" key="5">
    <source>
        <dbReference type="ARBA" id="ARBA00022777"/>
    </source>
</evidence>
<dbReference type="InterPro" id="IPR036890">
    <property type="entry name" value="HATPase_C_sf"/>
</dbReference>
<dbReference type="InterPro" id="IPR001789">
    <property type="entry name" value="Sig_transdc_resp-reg_receiver"/>
</dbReference>
<dbReference type="InterPro" id="IPR003594">
    <property type="entry name" value="HATPase_dom"/>
</dbReference>
<dbReference type="SMART" id="SM00448">
    <property type="entry name" value="REC"/>
    <property type="match status" value="1"/>
</dbReference>
<dbReference type="SMART" id="SM00065">
    <property type="entry name" value="GAF"/>
    <property type="match status" value="1"/>
</dbReference>
<dbReference type="GO" id="GO:0000155">
    <property type="term" value="F:phosphorelay sensor kinase activity"/>
    <property type="evidence" value="ECO:0007669"/>
    <property type="project" value="InterPro"/>
</dbReference>
<dbReference type="EC" id="2.7.13.3" evidence="2"/>
<dbReference type="CDD" id="cd00082">
    <property type="entry name" value="HisKA"/>
    <property type="match status" value="1"/>
</dbReference>
<feature type="modified residue" description="4-aspartylphosphate" evidence="6">
    <location>
        <position position="507"/>
    </location>
</feature>
<dbReference type="Gene3D" id="3.40.50.2300">
    <property type="match status" value="1"/>
</dbReference>
<keyword evidence="5" id="KW-0418">Kinase</keyword>
<dbReference type="InterPro" id="IPR004358">
    <property type="entry name" value="Sig_transdc_His_kin-like_C"/>
</dbReference>
<dbReference type="Pfam" id="PF02518">
    <property type="entry name" value="HATPase_c"/>
    <property type="match status" value="1"/>
</dbReference>
<dbReference type="PROSITE" id="PS50110">
    <property type="entry name" value="RESPONSE_REGULATORY"/>
    <property type="match status" value="1"/>
</dbReference>
<keyword evidence="3 6" id="KW-0597">Phosphoprotein</keyword>
<dbReference type="SMART" id="SM00387">
    <property type="entry name" value="HATPase_c"/>
    <property type="match status" value="1"/>
</dbReference>
<dbReference type="PANTHER" id="PTHR43065:SF49">
    <property type="entry name" value="HISTIDINE KINASE"/>
    <property type="match status" value="1"/>
</dbReference>
<evidence type="ECO:0000256" key="2">
    <source>
        <dbReference type="ARBA" id="ARBA00012438"/>
    </source>
</evidence>
<dbReference type="Pfam" id="PF00512">
    <property type="entry name" value="HisKA"/>
    <property type="match status" value="1"/>
</dbReference>
<sequence length="572" mass="61319">MPTVLRAGADESTGLSVAERWTHFSDAVEQLSSARTLDAVVALLRRHARRIVGADGIAIILRDNDKCHYVAEDAKAPLWAGQKFPAETCVSGWAMIHNETAIIPDVQADPRVPFEAYRPTFVRSMAMVPIGRPEPVAAMGAYWSETGDPSANEIALLEALARSAATAIENMRLIGSLETLNANLGQRVAERTAELEKAQEILRQTQKMEVIGQLTGNVAHDFNNLLSPIMASLDLILIRANGDERLQRSATVAMDAAERAKTLIQRLLAFARRQPLSTKPVGLDKLTENMSSLLASTVGQRIELRIDCAGGLPPVRIDEHQLEMAVLNLVVNARDAMGDGGRLVLSVRLPGLGEPRPANLPAGDFVRLAVTDTDSGMDAHTLKNAIEPFFSTKTSGQGTGLGLSMVHGLMGQLGGGLELHSKPGKGTEVALWLPVAKTAIETPEAEPDVEGEASPGSVLIVDDEPIVRSGTADMLEDLGYKVVQAENARQAIDLIEGGFVPSLVITDHIMPGMTGAEFALRLRVEHPDTAILIISGYQGIDLIAPDIVRLSKPFRQIHLVASIAAARDQVAA</sequence>
<evidence type="ECO:0000256" key="3">
    <source>
        <dbReference type="ARBA" id="ARBA00022553"/>
    </source>
</evidence>
<evidence type="ECO:0000313" key="10">
    <source>
        <dbReference type="Proteomes" id="UP000322077"/>
    </source>
</evidence>
<dbReference type="Gene3D" id="3.30.565.10">
    <property type="entry name" value="Histidine kinase-like ATPase, C-terminal domain"/>
    <property type="match status" value="1"/>
</dbReference>
<dbReference type="InterPro" id="IPR003018">
    <property type="entry name" value="GAF"/>
</dbReference>
<evidence type="ECO:0000256" key="4">
    <source>
        <dbReference type="ARBA" id="ARBA00022679"/>
    </source>
</evidence>
<dbReference type="InterPro" id="IPR011006">
    <property type="entry name" value="CheY-like_superfamily"/>
</dbReference>
<evidence type="ECO:0000256" key="6">
    <source>
        <dbReference type="PROSITE-ProRule" id="PRU00169"/>
    </source>
</evidence>
<comment type="caution">
    <text evidence="9">The sequence shown here is derived from an EMBL/GenBank/DDBJ whole genome shotgun (WGS) entry which is preliminary data.</text>
</comment>